<dbReference type="PROSITE" id="PS50181">
    <property type="entry name" value="FBOX"/>
    <property type="match status" value="1"/>
</dbReference>
<feature type="domain" description="F-box" evidence="1">
    <location>
        <begin position="3"/>
        <end position="48"/>
    </location>
</feature>
<dbReference type="SUPFAM" id="SSF52047">
    <property type="entry name" value="RNI-like"/>
    <property type="match status" value="1"/>
</dbReference>
<sequence>MTTTPLANLPRDCWLQVLECLPKHDLDSLSRVSHDIRTSVEHFLYRSIHWDWEHPQVHKILCLLRTISERRELADHIRHVSFVWWDVESCQTNIIIPKGKIDWAKAMLRFRPTLRWARKIVRDVKFPPKLHAKWKARLLDGDAYVYATLLVSQLHNLRSLRLDFSLLLEGGFPGELLHQSLFGNAPPGVLTRFSKLEMVDYGSNLPITEFRDTIYSAEPCQFIPWFHLPSLKTLEIWLQSLDGITVFPGQMPKRSWMLPNLRTLVLAKAGVYPDDIATLLCQFPYLESLHVGMAYKCRVTTEFLEQPECFLRSLETSSQTIKHLSISLELLPYCADNFRLRLSGDPGKPFRDMLKKFPQLKTASVPLYFLIGWGTRTYELRDVLPSTIEALHLSLDPSLDLWSTTSMMVFEVGALGALKSLMRHKERGSRPSLITFSFDGMHEHNEELLVPNLREAIHLLCLSEGYNLFSRYENCTPGFMLKSATLVNNVIYWFPWPFVEVDELPLSRFRRWIWILKERVMPI</sequence>
<dbReference type="InterPro" id="IPR001810">
    <property type="entry name" value="F-box_dom"/>
</dbReference>
<dbReference type="OrthoDB" id="4191831at2759"/>
<dbReference type="InterPro" id="IPR036047">
    <property type="entry name" value="F-box-like_dom_sf"/>
</dbReference>
<dbReference type="Gene3D" id="3.80.10.10">
    <property type="entry name" value="Ribonuclease Inhibitor"/>
    <property type="match status" value="1"/>
</dbReference>
<evidence type="ECO:0000313" key="3">
    <source>
        <dbReference type="Proteomes" id="UP001150879"/>
    </source>
</evidence>
<dbReference type="SUPFAM" id="SSF81383">
    <property type="entry name" value="F-box domain"/>
    <property type="match status" value="1"/>
</dbReference>
<accession>A0A9W9JC07</accession>
<proteinExistence type="predicted"/>
<dbReference type="Pfam" id="PF00646">
    <property type="entry name" value="F-box"/>
    <property type="match status" value="1"/>
</dbReference>
<evidence type="ECO:0000259" key="1">
    <source>
        <dbReference type="PROSITE" id="PS50181"/>
    </source>
</evidence>
<comment type="caution">
    <text evidence="2">The sequence shown here is derived from an EMBL/GenBank/DDBJ whole genome shotgun (WGS) entry which is preliminary data.</text>
</comment>
<dbReference type="EMBL" id="JAPQKP010000004">
    <property type="protein sequence ID" value="KAJ5194278.1"/>
    <property type="molecule type" value="Genomic_DNA"/>
</dbReference>
<organism evidence="2 3">
    <name type="scientific">Penicillium cf. griseofulvum</name>
    <dbReference type="NCBI Taxonomy" id="2972120"/>
    <lineage>
        <taxon>Eukaryota</taxon>
        <taxon>Fungi</taxon>
        <taxon>Dikarya</taxon>
        <taxon>Ascomycota</taxon>
        <taxon>Pezizomycotina</taxon>
        <taxon>Eurotiomycetes</taxon>
        <taxon>Eurotiomycetidae</taxon>
        <taxon>Eurotiales</taxon>
        <taxon>Aspergillaceae</taxon>
        <taxon>Penicillium</taxon>
    </lineage>
</organism>
<protein>
    <recommendedName>
        <fullName evidence="1">F-box domain-containing protein</fullName>
    </recommendedName>
</protein>
<reference evidence="2" key="1">
    <citation type="submission" date="2022-11" db="EMBL/GenBank/DDBJ databases">
        <authorList>
            <person name="Petersen C."/>
        </authorList>
    </citation>
    <scope>NUCLEOTIDE SEQUENCE</scope>
    <source>
        <strain evidence="2">IBT 16849</strain>
    </source>
</reference>
<evidence type="ECO:0000313" key="2">
    <source>
        <dbReference type="EMBL" id="KAJ5194278.1"/>
    </source>
</evidence>
<reference evidence="2" key="2">
    <citation type="journal article" date="2023" name="IMA Fungus">
        <title>Comparative genomic study of the Penicillium genus elucidates a diverse pangenome and 15 lateral gene transfer events.</title>
        <authorList>
            <person name="Petersen C."/>
            <person name="Sorensen T."/>
            <person name="Nielsen M.R."/>
            <person name="Sondergaard T.E."/>
            <person name="Sorensen J.L."/>
            <person name="Fitzpatrick D.A."/>
            <person name="Frisvad J.C."/>
            <person name="Nielsen K.L."/>
        </authorList>
    </citation>
    <scope>NUCLEOTIDE SEQUENCE</scope>
    <source>
        <strain evidence="2">IBT 16849</strain>
    </source>
</reference>
<keyword evidence="3" id="KW-1185">Reference proteome</keyword>
<gene>
    <name evidence="2" type="ORF">N7472_006744</name>
</gene>
<dbReference type="InterPro" id="IPR032675">
    <property type="entry name" value="LRR_dom_sf"/>
</dbReference>
<dbReference type="Proteomes" id="UP001150879">
    <property type="component" value="Unassembled WGS sequence"/>
</dbReference>
<dbReference type="AlphaFoldDB" id="A0A9W9JC07"/>
<name>A0A9W9JC07_9EURO</name>